<gene>
    <name evidence="1" type="ORF">POL68_14210</name>
</gene>
<dbReference type="EMBL" id="JAQNDM010000002">
    <property type="protein sequence ID" value="MDC0709621.1"/>
    <property type="molecule type" value="Genomic_DNA"/>
</dbReference>
<dbReference type="Proteomes" id="UP001221838">
    <property type="component" value="Unassembled WGS sequence"/>
</dbReference>
<accession>A0ABT5DBD6</accession>
<keyword evidence="2" id="KW-1185">Reference proteome</keyword>
<protein>
    <submittedName>
        <fullName evidence="1">Uncharacterized protein</fullName>
    </submittedName>
</protein>
<proteinExistence type="predicted"/>
<comment type="caution">
    <text evidence="1">The sequence shown here is derived from an EMBL/GenBank/DDBJ whole genome shotgun (WGS) entry which is preliminary data.</text>
</comment>
<reference evidence="1 2" key="1">
    <citation type="submission" date="2022-11" db="EMBL/GenBank/DDBJ databases">
        <title>Minimal conservation of predation-associated metabolite biosynthetic gene clusters underscores biosynthetic potential of Myxococcota including descriptions for ten novel species: Archangium lansinium sp. nov., Myxococcus landrumus sp. nov., Nannocystis bai.</title>
        <authorList>
            <person name="Ahearne A."/>
            <person name="Stevens C."/>
            <person name="Dowd S."/>
        </authorList>
    </citation>
    <scope>NUCLEOTIDE SEQUENCE [LARGE SCALE GENOMIC DNA]</scope>
    <source>
        <strain evidence="1 2">NCWAL01</strain>
    </source>
</reference>
<evidence type="ECO:0000313" key="1">
    <source>
        <dbReference type="EMBL" id="MDC0709621.1"/>
    </source>
</evidence>
<dbReference type="RefSeq" id="WP_272138327.1">
    <property type="nucleotide sequence ID" value="NZ_JAQNDM010000002.1"/>
</dbReference>
<sequence length="229" mass="25638">MALDLPPDPHFFVLEADVWGPHDTQFNKTEPVNRGDAPHCPRCGEAIGMLTWRPEYRVELELYGQGLGDFAEGPGYEVLISERMANAVRTEGLTGLLGFHAVEVVRMRRKRKGPKPGAVPRYFAATACFGHGAIDDVRSLVRRDEPVTCPECRNPGRDTIHGFVLEPGTWQGEDVFRPRGLQGRLLVSERFIQFVRRHGFTNMKLIPTREYILDPEHKGPPAGSPSSLI</sequence>
<evidence type="ECO:0000313" key="2">
    <source>
        <dbReference type="Proteomes" id="UP001221838"/>
    </source>
</evidence>
<name>A0ABT5DBD6_9BACT</name>
<organism evidence="1 2">
    <name type="scientific">Stigmatella ashevillensis</name>
    <dbReference type="NCBI Taxonomy" id="2995309"/>
    <lineage>
        <taxon>Bacteria</taxon>
        <taxon>Pseudomonadati</taxon>
        <taxon>Myxococcota</taxon>
        <taxon>Myxococcia</taxon>
        <taxon>Myxococcales</taxon>
        <taxon>Cystobacterineae</taxon>
        <taxon>Archangiaceae</taxon>
        <taxon>Stigmatella</taxon>
    </lineage>
</organism>